<keyword evidence="2" id="KW-0802">TPR repeat</keyword>
<dbReference type="EMBL" id="BART01026125">
    <property type="protein sequence ID" value="GAG93097.1"/>
    <property type="molecule type" value="Genomic_DNA"/>
</dbReference>
<dbReference type="PANTHER" id="PTHR44858">
    <property type="entry name" value="TETRATRICOPEPTIDE REPEAT PROTEIN 6"/>
    <property type="match status" value="1"/>
</dbReference>
<dbReference type="InterPro" id="IPR019734">
    <property type="entry name" value="TPR_rpt"/>
</dbReference>
<feature type="non-terminal residue" evidence="3">
    <location>
        <position position="1"/>
    </location>
</feature>
<proteinExistence type="predicted"/>
<protein>
    <submittedName>
        <fullName evidence="3">Uncharacterized protein</fullName>
    </submittedName>
</protein>
<reference evidence="3" key="1">
    <citation type="journal article" date="2014" name="Front. Microbiol.">
        <title>High frequency of phylogenetically diverse reductive dehalogenase-homologous genes in deep subseafloor sedimentary metagenomes.</title>
        <authorList>
            <person name="Kawai M."/>
            <person name="Futagami T."/>
            <person name="Toyoda A."/>
            <person name="Takaki Y."/>
            <person name="Nishi S."/>
            <person name="Hori S."/>
            <person name="Arai W."/>
            <person name="Tsubouchi T."/>
            <person name="Morono Y."/>
            <person name="Uchiyama I."/>
            <person name="Ito T."/>
            <person name="Fujiyama A."/>
            <person name="Inagaki F."/>
            <person name="Takami H."/>
        </authorList>
    </citation>
    <scope>NUCLEOTIDE SEQUENCE</scope>
    <source>
        <strain evidence="3">Expedition CK06-06</strain>
    </source>
</reference>
<dbReference type="Pfam" id="PF13414">
    <property type="entry name" value="TPR_11"/>
    <property type="match status" value="1"/>
</dbReference>
<name>X1CJ94_9ZZZZ</name>
<dbReference type="InterPro" id="IPR011990">
    <property type="entry name" value="TPR-like_helical_dom_sf"/>
</dbReference>
<dbReference type="SMART" id="SM00028">
    <property type="entry name" value="TPR"/>
    <property type="match status" value="3"/>
</dbReference>
<dbReference type="Gene3D" id="1.25.40.10">
    <property type="entry name" value="Tetratricopeptide repeat domain"/>
    <property type="match status" value="1"/>
</dbReference>
<dbReference type="SUPFAM" id="SSF48452">
    <property type="entry name" value="TPR-like"/>
    <property type="match status" value="1"/>
</dbReference>
<dbReference type="PROSITE" id="PS50005">
    <property type="entry name" value="TPR"/>
    <property type="match status" value="2"/>
</dbReference>
<dbReference type="AlphaFoldDB" id="X1CJ94"/>
<organism evidence="3">
    <name type="scientific">marine sediment metagenome</name>
    <dbReference type="NCBI Taxonomy" id="412755"/>
    <lineage>
        <taxon>unclassified sequences</taxon>
        <taxon>metagenomes</taxon>
        <taxon>ecological metagenomes</taxon>
    </lineage>
</organism>
<sequence length="108" mass="12243">RGLAWSMKNDFDRAIADFSEALKINPRYATAFINRGNAWKNNGNFARAIVDYTMTIEINPLAVAAYANRGVCYSLLDQSELACLDFQKACDLKRCDELKRAQEQNICQ</sequence>
<evidence type="ECO:0000256" key="1">
    <source>
        <dbReference type="ARBA" id="ARBA00022737"/>
    </source>
</evidence>
<evidence type="ECO:0000313" key="3">
    <source>
        <dbReference type="EMBL" id="GAG93097.1"/>
    </source>
</evidence>
<gene>
    <name evidence="3" type="ORF">S01H4_46696</name>
</gene>
<comment type="caution">
    <text evidence="3">The sequence shown here is derived from an EMBL/GenBank/DDBJ whole genome shotgun (WGS) entry which is preliminary data.</text>
</comment>
<dbReference type="InterPro" id="IPR050498">
    <property type="entry name" value="Ycf3"/>
</dbReference>
<keyword evidence="1" id="KW-0677">Repeat</keyword>
<dbReference type="Pfam" id="PF13181">
    <property type="entry name" value="TPR_8"/>
    <property type="match status" value="1"/>
</dbReference>
<accession>X1CJ94</accession>
<evidence type="ECO:0000256" key="2">
    <source>
        <dbReference type="ARBA" id="ARBA00022803"/>
    </source>
</evidence>
<dbReference type="PANTHER" id="PTHR44858:SF1">
    <property type="entry name" value="UDP-N-ACETYLGLUCOSAMINE--PEPTIDE N-ACETYLGLUCOSAMINYLTRANSFERASE SPINDLY-RELATED"/>
    <property type="match status" value="1"/>
</dbReference>